<proteinExistence type="predicted"/>
<reference evidence="1" key="1">
    <citation type="submission" date="2021-06" db="EMBL/GenBank/DDBJ databases">
        <authorList>
            <person name="Kallberg Y."/>
            <person name="Tangrot J."/>
            <person name="Rosling A."/>
        </authorList>
    </citation>
    <scope>NUCLEOTIDE SEQUENCE</scope>
    <source>
        <strain evidence="1">MA453B</strain>
    </source>
</reference>
<name>A0A9N9K3U9_9GLOM</name>
<protein>
    <submittedName>
        <fullName evidence="1">23309_t:CDS:1</fullName>
    </submittedName>
</protein>
<dbReference type="EMBL" id="CAJVPY010042702">
    <property type="protein sequence ID" value="CAG8807556.1"/>
    <property type="molecule type" value="Genomic_DNA"/>
</dbReference>
<dbReference type="Proteomes" id="UP000789405">
    <property type="component" value="Unassembled WGS sequence"/>
</dbReference>
<keyword evidence="2" id="KW-1185">Reference proteome</keyword>
<evidence type="ECO:0000313" key="2">
    <source>
        <dbReference type="Proteomes" id="UP000789405"/>
    </source>
</evidence>
<comment type="caution">
    <text evidence="1">The sequence shown here is derived from an EMBL/GenBank/DDBJ whole genome shotgun (WGS) entry which is preliminary data.</text>
</comment>
<evidence type="ECO:0000313" key="1">
    <source>
        <dbReference type="EMBL" id="CAG8807556.1"/>
    </source>
</evidence>
<gene>
    <name evidence="1" type="ORF">DERYTH_LOCUS24703</name>
</gene>
<accession>A0A9N9K3U9</accession>
<organism evidence="1 2">
    <name type="scientific">Dentiscutata erythropus</name>
    <dbReference type="NCBI Taxonomy" id="1348616"/>
    <lineage>
        <taxon>Eukaryota</taxon>
        <taxon>Fungi</taxon>
        <taxon>Fungi incertae sedis</taxon>
        <taxon>Mucoromycota</taxon>
        <taxon>Glomeromycotina</taxon>
        <taxon>Glomeromycetes</taxon>
        <taxon>Diversisporales</taxon>
        <taxon>Gigasporaceae</taxon>
        <taxon>Dentiscutata</taxon>
    </lineage>
</organism>
<sequence length="72" mass="8354">IKEILETNNEFEILSSDIESNSELEEILETNNKPELSSDVELNSELEEILENDNNFIEYFLDDSEAEAEIEE</sequence>
<dbReference type="AlphaFoldDB" id="A0A9N9K3U9"/>
<feature type="non-terminal residue" evidence="1">
    <location>
        <position position="72"/>
    </location>
</feature>